<feature type="compositionally biased region" description="Low complexity" evidence="3">
    <location>
        <begin position="143"/>
        <end position="181"/>
    </location>
</feature>
<evidence type="ECO:0000256" key="1">
    <source>
        <dbReference type="ARBA" id="ARBA00006265"/>
    </source>
</evidence>
<evidence type="ECO:0000313" key="5">
    <source>
        <dbReference type="EMBL" id="ORY80197.1"/>
    </source>
</evidence>
<protein>
    <recommendedName>
        <fullName evidence="4">RRM domain-containing protein</fullName>
    </recommendedName>
</protein>
<sequence length="289" mass="30307">MPHHGPSAGKGSGGVAGAGAAGNVMSALYLGDMHWWTSDEHIRQLCDQIGAPIELRDIAFSEHKVNGKSKGVAFIELRSAERAALVKNWLENNEFQNKKMTAQLSFGGSGRNPFQTLPKEPANRENRGQRHASGPAALGGGAPSSAQSSPGPFPQKPFHQQQQQQSNSYGNQKQPYQQQQPRHSHSHSQTISPPPPSSAMSMPMPFSRGGMNPAMMQMMNMTGFGGAMYGGGAGMMGYPGMNGFGGGYAGGGGAFNPAFYGAAMGMGGMVGGGGEDSDDGSRKRSRMEG</sequence>
<dbReference type="EMBL" id="MCGR01000025">
    <property type="protein sequence ID" value="ORY80197.1"/>
    <property type="molecule type" value="Genomic_DNA"/>
</dbReference>
<dbReference type="PANTHER" id="PTHR23204">
    <property type="entry name" value="CLEAVAGE AND POLYADENYLATION SPECIFIC FACTOR"/>
    <property type="match status" value="1"/>
</dbReference>
<dbReference type="Gene3D" id="3.30.70.330">
    <property type="match status" value="1"/>
</dbReference>
<dbReference type="Proteomes" id="UP000193467">
    <property type="component" value="Unassembled WGS sequence"/>
</dbReference>
<feature type="domain" description="RRM" evidence="4">
    <location>
        <begin position="26"/>
        <end position="107"/>
    </location>
</feature>
<dbReference type="GO" id="GO:0006397">
    <property type="term" value="P:mRNA processing"/>
    <property type="evidence" value="ECO:0007669"/>
    <property type="project" value="UniProtKB-KW"/>
</dbReference>
<dbReference type="InterPro" id="IPR000504">
    <property type="entry name" value="RRM_dom"/>
</dbReference>
<dbReference type="InParanoid" id="A0A1Y2F990"/>
<dbReference type="OrthoDB" id="10065185at2759"/>
<dbReference type="SUPFAM" id="SSF54928">
    <property type="entry name" value="RNA-binding domain, RBD"/>
    <property type="match status" value="1"/>
</dbReference>
<organism evidence="5 6">
    <name type="scientific">Leucosporidium creatinivorum</name>
    <dbReference type="NCBI Taxonomy" id="106004"/>
    <lineage>
        <taxon>Eukaryota</taxon>
        <taxon>Fungi</taxon>
        <taxon>Dikarya</taxon>
        <taxon>Basidiomycota</taxon>
        <taxon>Pucciniomycotina</taxon>
        <taxon>Microbotryomycetes</taxon>
        <taxon>Leucosporidiales</taxon>
        <taxon>Leucosporidium</taxon>
    </lineage>
</organism>
<gene>
    <name evidence="5" type="ORF">BCR35DRAFT_91184</name>
</gene>
<feature type="region of interest" description="Disordered" evidence="3">
    <location>
        <begin position="104"/>
        <end position="208"/>
    </location>
</feature>
<keyword evidence="6" id="KW-1185">Reference proteome</keyword>
<evidence type="ECO:0000256" key="2">
    <source>
        <dbReference type="PROSITE-ProRule" id="PRU00176"/>
    </source>
</evidence>
<dbReference type="InterPro" id="IPR035979">
    <property type="entry name" value="RBD_domain_sf"/>
</dbReference>
<dbReference type="STRING" id="106004.A0A1Y2F990"/>
<keyword evidence="2" id="KW-0694">RNA-binding</keyword>
<dbReference type="GO" id="GO:0005634">
    <property type="term" value="C:nucleus"/>
    <property type="evidence" value="ECO:0007669"/>
    <property type="project" value="UniProtKB-SubCell"/>
</dbReference>
<proteinExistence type="inferred from homology"/>
<dbReference type="InterPro" id="IPR012677">
    <property type="entry name" value="Nucleotide-bd_a/b_plait_sf"/>
</dbReference>
<feature type="compositionally biased region" description="Low complexity" evidence="3">
    <location>
        <begin position="198"/>
        <end position="208"/>
    </location>
</feature>
<feature type="region of interest" description="Disordered" evidence="3">
    <location>
        <begin position="270"/>
        <end position="289"/>
    </location>
</feature>
<name>A0A1Y2F990_9BASI</name>
<dbReference type="PROSITE" id="PS50102">
    <property type="entry name" value="RRM"/>
    <property type="match status" value="1"/>
</dbReference>
<feature type="compositionally biased region" description="Basic and acidic residues" evidence="3">
    <location>
        <begin position="279"/>
        <end position="289"/>
    </location>
</feature>
<reference evidence="5 6" key="1">
    <citation type="submission" date="2016-07" db="EMBL/GenBank/DDBJ databases">
        <title>Pervasive Adenine N6-methylation of Active Genes in Fungi.</title>
        <authorList>
            <consortium name="DOE Joint Genome Institute"/>
            <person name="Mondo S.J."/>
            <person name="Dannebaum R.O."/>
            <person name="Kuo R.C."/>
            <person name="Labutti K."/>
            <person name="Haridas S."/>
            <person name="Kuo A."/>
            <person name="Salamov A."/>
            <person name="Ahrendt S.R."/>
            <person name="Lipzen A."/>
            <person name="Sullivan W."/>
            <person name="Andreopoulos W.B."/>
            <person name="Clum A."/>
            <person name="Lindquist E."/>
            <person name="Daum C."/>
            <person name="Ramamoorthy G.K."/>
            <person name="Gryganskyi A."/>
            <person name="Culley D."/>
            <person name="Magnuson J.K."/>
            <person name="James T.Y."/>
            <person name="O'Malley M.A."/>
            <person name="Stajich J.E."/>
            <person name="Spatafora J.W."/>
            <person name="Visel A."/>
            <person name="Grigoriev I.V."/>
        </authorList>
    </citation>
    <scope>NUCLEOTIDE SEQUENCE [LARGE SCALE GENOMIC DNA]</scope>
    <source>
        <strain evidence="5 6">62-1032</strain>
    </source>
</reference>
<comment type="caution">
    <text evidence="5">The sequence shown here is derived from an EMBL/GenBank/DDBJ whole genome shotgun (WGS) entry which is preliminary data.</text>
</comment>
<dbReference type="InterPro" id="IPR034772">
    <property type="entry name" value="CPSF6/7"/>
</dbReference>
<dbReference type="SMART" id="SM00360">
    <property type="entry name" value="RRM"/>
    <property type="match status" value="1"/>
</dbReference>
<evidence type="ECO:0000256" key="3">
    <source>
        <dbReference type="SAM" id="MobiDB-lite"/>
    </source>
</evidence>
<dbReference type="GO" id="GO:0003723">
    <property type="term" value="F:RNA binding"/>
    <property type="evidence" value="ECO:0007669"/>
    <property type="project" value="UniProtKB-UniRule"/>
</dbReference>
<accession>A0A1Y2F990</accession>
<dbReference type="AlphaFoldDB" id="A0A1Y2F990"/>
<comment type="similarity">
    <text evidence="1">Belongs to the RRM CPSF6/7 family.</text>
</comment>
<evidence type="ECO:0000259" key="4">
    <source>
        <dbReference type="PROSITE" id="PS50102"/>
    </source>
</evidence>
<evidence type="ECO:0000313" key="6">
    <source>
        <dbReference type="Proteomes" id="UP000193467"/>
    </source>
</evidence>
<dbReference type="CDD" id="cd12372">
    <property type="entry name" value="RRM_CFIm68_CFIm59"/>
    <property type="match status" value="1"/>
</dbReference>